<dbReference type="CDD" id="cd07521">
    <property type="entry name" value="HAD_FCP1-like"/>
    <property type="match status" value="1"/>
</dbReference>
<feature type="compositionally biased region" description="Basic and acidic residues" evidence="7">
    <location>
        <begin position="1036"/>
        <end position="1045"/>
    </location>
</feature>
<comment type="catalytic activity">
    <reaction evidence="6">
        <text>O-phospho-L-threonyl-[protein] + H2O = L-threonyl-[protein] + phosphate</text>
        <dbReference type="Rhea" id="RHEA:47004"/>
        <dbReference type="Rhea" id="RHEA-COMP:11060"/>
        <dbReference type="Rhea" id="RHEA-COMP:11605"/>
        <dbReference type="ChEBI" id="CHEBI:15377"/>
        <dbReference type="ChEBI" id="CHEBI:30013"/>
        <dbReference type="ChEBI" id="CHEBI:43474"/>
        <dbReference type="ChEBI" id="CHEBI:61977"/>
        <dbReference type="EC" id="3.1.3.16"/>
    </reaction>
</comment>
<dbReference type="Proteomes" id="UP001303222">
    <property type="component" value="Unassembled WGS sequence"/>
</dbReference>
<evidence type="ECO:0000256" key="4">
    <source>
        <dbReference type="ARBA" id="ARBA00023242"/>
    </source>
</evidence>
<evidence type="ECO:0000256" key="2">
    <source>
        <dbReference type="ARBA" id="ARBA00013081"/>
    </source>
</evidence>
<name>A0AAN6NWB7_9PEZI</name>
<feature type="domain" description="FCP1 homology" evidence="9">
    <location>
        <begin position="158"/>
        <end position="336"/>
    </location>
</feature>
<feature type="region of interest" description="Disordered" evidence="7">
    <location>
        <begin position="340"/>
        <end position="368"/>
    </location>
</feature>
<feature type="compositionally biased region" description="Acidic residues" evidence="7">
    <location>
        <begin position="688"/>
        <end position="721"/>
    </location>
</feature>
<keyword evidence="4" id="KW-0539">Nucleus</keyword>
<evidence type="ECO:0000313" key="10">
    <source>
        <dbReference type="EMBL" id="KAK3951323.1"/>
    </source>
</evidence>
<dbReference type="AlphaFoldDB" id="A0AAN6NWB7"/>
<dbReference type="InterPro" id="IPR009346">
    <property type="entry name" value="GRIM-19"/>
</dbReference>
<evidence type="ECO:0000256" key="1">
    <source>
        <dbReference type="ARBA" id="ARBA00004123"/>
    </source>
</evidence>
<dbReference type="Gene3D" id="3.40.50.10190">
    <property type="entry name" value="BRCT domain"/>
    <property type="match status" value="1"/>
</dbReference>
<feature type="compositionally biased region" description="Basic and acidic residues" evidence="7">
    <location>
        <begin position="357"/>
        <end position="368"/>
    </location>
</feature>
<dbReference type="InterPro" id="IPR011947">
    <property type="entry name" value="FCP1_euk"/>
</dbReference>
<dbReference type="EMBL" id="MU859151">
    <property type="protein sequence ID" value="KAK3951323.1"/>
    <property type="molecule type" value="Genomic_DNA"/>
</dbReference>
<dbReference type="PROSITE" id="PS50172">
    <property type="entry name" value="BRCT"/>
    <property type="match status" value="1"/>
</dbReference>
<reference evidence="10" key="2">
    <citation type="submission" date="2023-06" db="EMBL/GenBank/DDBJ databases">
        <authorList>
            <consortium name="Lawrence Berkeley National Laboratory"/>
            <person name="Mondo S.J."/>
            <person name="Hensen N."/>
            <person name="Bonometti L."/>
            <person name="Westerberg I."/>
            <person name="Brannstrom I.O."/>
            <person name="Guillou S."/>
            <person name="Cros-Aarteil S."/>
            <person name="Calhoun S."/>
            <person name="Haridas S."/>
            <person name="Kuo A."/>
            <person name="Pangilinan J."/>
            <person name="Riley R."/>
            <person name="Labutti K."/>
            <person name="Andreopoulos B."/>
            <person name="Lipzen A."/>
            <person name="Chen C."/>
            <person name="Yanf M."/>
            <person name="Daum C."/>
            <person name="Ng V."/>
            <person name="Clum A."/>
            <person name="Steindorff A."/>
            <person name="Ohm R."/>
            <person name="Martin F."/>
            <person name="Silar P."/>
            <person name="Natvig D."/>
            <person name="Lalanne C."/>
            <person name="Gautier V."/>
            <person name="Ament-Velasquez S.L."/>
            <person name="Kruys A."/>
            <person name="Hutchinson M.I."/>
            <person name="Powell A.J."/>
            <person name="Barry K."/>
            <person name="Miller A.N."/>
            <person name="Grigoriev I.V."/>
            <person name="Debuchy R."/>
            <person name="Gladieux P."/>
            <person name="Thoren M.H."/>
            <person name="Johannesson H."/>
        </authorList>
    </citation>
    <scope>NUCLEOTIDE SEQUENCE</scope>
    <source>
        <strain evidence="10">CBS 626.80</strain>
    </source>
</reference>
<feature type="compositionally biased region" description="Polar residues" evidence="7">
    <location>
        <begin position="967"/>
        <end position="977"/>
    </location>
</feature>
<dbReference type="InterPro" id="IPR004274">
    <property type="entry name" value="FCP1_dom"/>
</dbReference>
<evidence type="ECO:0000256" key="3">
    <source>
        <dbReference type="ARBA" id="ARBA00022801"/>
    </source>
</evidence>
<comment type="caution">
    <text evidence="10">The sequence shown here is derived from an EMBL/GenBank/DDBJ whole genome shotgun (WGS) entry which is preliminary data.</text>
</comment>
<dbReference type="NCBIfam" id="TIGR02250">
    <property type="entry name" value="FCP1_euk"/>
    <property type="match status" value="1"/>
</dbReference>
<dbReference type="GO" id="GO:0008420">
    <property type="term" value="F:RNA polymerase II CTD heptapeptide repeat phosphatase activity"/>
    <property type="evidence" value="ECO:0007669"/>
    <property type="project" value="InterPro"/>
</dbReference>
<evidence type="ECO:0000259" key="9">
    <source>
        <dbReference type="PROSITE" id="PS50969"/>
    </source>
</evidence>
<gene>
    <name evidence="10" type="ORF">QBC32DRAFT_362763</name>
</gene>
<sequence>MVKTIQLGSRLRYPITITKLYKEPNQPIKKKEALFQYSFKWKRTVGDNIRGETWEAEETTYADWSSPSDGELKAWKIRVGQEISRDQDCMVVKESCSHDVQFGGLCAICGKDMTEVNWAAESRDMDRAPINMVHDQTHLTVSETQAQKTENALQRRLLQHRKLSLVVDLDQTIIHACIDPTVGEWQKDPSNPNYPSVRNVKSFQLDDGPRGVANNCWYYIKMRPGLEDFLQKISTMYELHVYTMGTRAYAQNVARIVDPDKKLFGNRVISRDENGNMYAKSLQRLFPVSTKMVVIIDDRADVWPRNRPNLIKVSPYDFFKGIGDINSGFLPKQQDLLTPSAATTNGGLARIAPAPAPDKEDSTTVEPPLEKALEEQEKTLEKQIKDRPLQALQEQQDKQDEEAERASATPENGNTESTTPPPPHHRHQVLQDDDRELVFLQDHLTSLHKSFFDAYDQNSSSPSSLDTQSIPDVGTILTNLKSHALSGCKIVLSGIVPIGMDVYRSEIGIQVASFGAELRSSVTRDVTHLVVSSQRPRTKKVRQAIRFLPKIKIVNQDWLAACFSEWKVVDEKPYLIEGLEDAQKKLSEKVQDAEATETVSDADDTDSGNAPPGKKRILRLKPPPRVRFATAATTGNDEDEDEDDSDSGGDDEDEDEDMDEELEALKPVDEDGQLSPIDGLKTFNWGSADEELAEFLESGSDDDDDDDDDDDEEDDEDEDGETPGQTTTNTTTTTTTSSYEQLLAAQGAAPSTCTKRKADDDEEEREEESNKRRKSILGGPGPSSLRNELKDEDAEATTAAVAEAAGAAAAAAAEVEAQAAQDAQDAQDADDLDKEFEELDEEALEADFLAMDEAPGSRLQANRPSKVWHVTRSTLPSRALRATPVQPLDDFSPTEQARQTKRSEAIDPSINAKSQSTEQRGTQHSLEPTHQLPSMPQDMPPAGGYDAVQYKVWERGNETRAKRRGAQRQSSQGSEQENCQKRGTERNDTAPRELGTSTGGALLESCPSQAPFWTRVEGQQRDLRTNEQEYGSMGRGLEDQDKRTVSEGGRISQHTTRSRSVGVQDGVLPDPDQDAWPSELFLESGERNLPPSAFKPKTLLAVGGLIMVYGWYHLFHGIREQRELAREKMWSRIHLIPALQAEEDRDLVRRHLADVQREKELLGDKGVKVYHSDRYVRPTFAITPGITKD</sequence>
<comment type="catalytic activity">
    <reaction evidence="5">
        <text>O-phospho-L-seryl-[protein] + H2O = L-seryl-[protein] + phosphate</text>
        <dbReference type="Rhea" id="RHEA:20629"/>
        <dbReference type="Rhea" id="RHEA-COMP:9863"/>
        <dbReference type="Rhea" id="RHEA-COMP:11604"/>
        <dbReference type="ChEBI" id="CHEBI:15377"/>
        <dbReference type="ChEBI" id="CHEBI:29999"/>
        <dbReference type="ChEBI" id="CHEBI:43474"/>
        <dbReference type="ChEBI" id="CHEBI:83421"/>
        <dbReference type="EC" id="3.1.3.16"/>
    </reaction>
</comment>
<organism evidence="10 11">
    <name type="scientific">Pseudoneurospora amorphoporcata</name>
    <dbReference type="NCBI Taxonomy" id="241081"/>
    <lineage>
        <taxon>Eukaryota</taxon>
        <taxon>Fungi</taxon>
        <taxon>Dikarya</taxon>
        <taxon>Ascomycota</taxon>
        <taxon>Pezizomycotina</taxon>
        <taxon>Sordariomycetes</taxon>
        <taxon>Sordariomycetidae</taxon>
        <taxon>Sordariales</taxon>
        <taxon>Sordariaceae</taxon>
        <taxon>Pseudoneurospora</taxon>
    </lineage>
</organism>
<feature type="region of interest" description="Disordered" evidence="7">
    <location>
        <begin position="816"/>
        <end position="944"/>
    </location>
</feature>
<feature type="region of interest" description="Disordered" evidence="7">
    <location>
        <begin position="1027"/>
        <end position="1066"/>
    </location>
</feature>
<reference evidence="10" key="1">
    <citation type="journal article" date="2023" name="Mol. Phylogenet. Evol.">
        <title>Genome-scale phylogeny and comparative genomics of the fungal order Sordariales.</title>
        <authorList>
            <person name="Hensen N."/>
            <person name="Bonometti L."/>
            <person name="Westerberg I."/>
            <person name="Brannstrom I.O."/>
            <person name="Guillou S."/>
            <person name="Cros-Aarteil S."/>
            <person name="Calhoun S."/>
            <person name="Haridas S."/>
            <person name="Kuo A."/>
            <person name="Mondo S."/>
            <person name="Pangilinan J."/>
            <person name="Riley R."/>
            <person name="LaButti K."/>
            <person name="Andreopoulos B."/>
            <person name="Lipzen A."/>
            <person name="Chen C."/>
            <person name="Yan M."/>
            <person name="Daum C."/>
            <person name="Ng V."/>
            <person name="Clum A."/>
            <person name="Steindorff A."/>
            <person name="Ohm R.A."/>
            <person name="Martin F."/>
            <person name="Silar P."/>
            <person name="Natvig D.O."/>
            <person name="Lalanne C."/>
            <person name="Gautier V."/>
            <person name="Ament-Velasquez S.L."/>
            <person name="Kruys A."/>
            <person name="Hutchinson M.I."/>
            <person name="Powell A.J."/>
            <person name="Barry K."/>
            <person name="Miller A.N."/>
            <person name="Grigoriev I.V."/>
            <person name="Debuchy R."/>
            <person name="Gladieux P."/>
            <person name="Hiltunen Thoren M."/>
            <person name="Johannesson H."/>
        </authorList>
    </citation>
    <scope>NUCLEOTIDE SEQUENCE</scope>
    <source>
        <strain evidence="10">CBS 626.80</strain>
    </source>
</reference>
<protein>
    <recommendedName>
        <fullName evidence="2">protein-serine/threonine phosphatase</fullName>
        <ecNumber evidence="2">3.1.3.16</ecNumber>
    </recommendedName>
</protein>
<dbReference type="CDD" id="cd17729">
    <property type="entry name" value="BRCT_CTDP1"/>
    <property type="match status" value="1"/>
</dbReference>
<feature type="domain" description="BRCT" evidence="8">
    <location>
        <begin position="480"/>
        <end position="576"/>
    </location>
</feature>
<dbReference type="FunFam" id="3.40.50.1000:FF:000142">
    <property type="entry name" value="Similar to FCP1-like phosphatase"/>
    <property type="match status" value="1"/>
</dbReference>
<dbReference type="SUPFAM" id="SSF56784">
    <property type="entry name" value="HAD-like"/>
    <property type="match status" value="1"/>
</dbReference>
<dbReference type="InterPro" id="IPR036420">
    <property type="entry name" value="BRCT_dom_sf"/>
</dbReference>
<dbReference type="InterPro" id="IPR023214">
    <property type="entry name" value="HAD_sf"/>
</dbReference>
<dbReference type="PANTHER" id="PTHR23081:SF36">
    <property type="entry name" value="RNA POLYMERASE II SUBUNIT A C-TERMINAL DOMAIN PHOSPHATASE"/>
    <property type="match status" value="1"/>
</dbReference>
<accession>A0AAN6NWB7</accession>
<dbReference type="Gene3D" id="3.40.50.1000">
    <property type="entry name" value="HAD superfamily/HAD-like"/>
    <property type="match status" value="1"/>
</dbReference>
<feature type="compositionally biased region" description="Acidic residues" evidence="7">
    <location>
        <begin position="825"/>
        <end position="845"/>
    </location>
</feature>
<dbReference type="PROSITE" id="PS50969">
    <property type="entry name" value="FCP1"/>
    <property type="match status" value="1"/>
</dbReference>
<evidence type="ECO:0000313" key="11">
    <source>
        <dbReference type="Proteomes" id="UP001303222"/>
    </source>
</evidence>
<evidence type="ECO:0000256" key="6">
    <source>
        <dbReference type="ARBA" id="ARBA00048336"/>
    </source>
</evidence>
<feature type="region of interest" description="Disordered" evidence="7">
    <location>
        <begin position="958"/>
        <end position="1006"/>
    </location>
</feature>
<evidence type="ECO:0000256" key="7">
    <source>
        <dbReference type="SAM" id="MobiDB-lite"/>
    </source>
</evidence>
<dbReference type="PANTHER" id="PTHR23081">
    <property type="entry name" value="RNA POLYMERASE II CTD PHOSPHATASE"/>
    <property type="match status" value="1"/>
</dbReference>
<dbReference type="InterPro" id="IPR036412">
    <property type="entry name" value="HAD-like_sf"/>
</dbReference>
<dbReference type="InterPro" id="IPR001357">
    <property type="entry name" value="BRCT_dom"/>
</dbReference>
<feature type="compositionally biased region" description="Basic and acidic residues" evidence="7">
    <location>
        <begin position="978"/>
        <end position="991"/>
    </location>
</feature>
<keyword evidence="3" id="KW-0378">Hydrolase</keyword>
<feature type="region of interest" description="Disordered" evidence="7">
    <location>
        <begin position="384"/>
        <end position="428"/>
    </location>
</feature>
<keyword evidence="11" id="KW-1185">Reference proteome</keyword>
<dbReference type="GO" id="GO:0005634">
    <property type="term" value="C:nucleus"/>
    <property type="evidence" value="ECO:0007669"/>
    <property type="project" value="UniProtKB-SubCell"/>
</dbReference>
<comment type="subcellular location">
    <subcellularLocation>
        <location evidence="1">Nucleus</location>
    </subcellularLocation>
</comment>
<feature type="compositionally biased region" description="Polar residues" evidence="7">
    <location>
        <begin position="409"/>
        <end position="418"/>
    </location>
</feature>
<feature type="compositionally biased region" description="Polar residues" evidence="7">
    <location>
        <begin position="1052"/>
        <end position="1061"/>
    </location>
</feature>
<feature type="region of interest" description="Disordered" evidence="7">
    <location>
        <begin position="587"/>
        <end position="797"/>
    </location>
</feature>
<dbReference type="InterPro" id="IPR039189">
    <property type="entry name" value="Fcp1"/>
</dbReference>
<dbReference type="EC" id="3.1.3.16" evidence="2"/>
<feature type="compositionally biased region" description="Low complexity" evidence="7">
    <location>
        <begin position="726"/>
        <end position="736"/>
    </location>
</feature>
<evidence type="ECO:0000256" key="5">
    <source>
        <dbReference type="ARBA" id="ARBA00047761"/>
    </source>
</evidence>
<dbReference type="Pfam" id="PF03031">
    <property type="entry name" value="NIF"/>
    <property type="match status" value="1"/>
</dbReference>
<dbReference type="SMART" id="SM00577">
    <property type="entry name" value="CPDc"/>
    <property type="match status" value="1"/>
</dbReference>
<feature type="compositionally biased region" description="Basic residues" evidence="7">
    <location>
        <begin position="613"/>
        <end position="624"/>
    </location>
</feature>
<dbReference type="SUPFAM" id="SSF52113">
    <property type="entry name" value="BRCT domain"/>
    <property type="match status" value="1"/>
</dbReference>
<proteinExistence type="predicted"/>
<dbReference type="Pfam" id="PF00533">
    <property type="entry name" value="BRCT"/>
    <property type="match status" value="1"/>
</dbReference>
<feature type="compositionally biased region" description="Polar residues" evidence="7">
    <location>
        <begin position="911"/>
        <end position="934"/>
    </location>
</feature>
<feature type="compositionally biased region" description="Acidic residues" evidence="7">
    <location>
        <begin position="636"/>
        <end position="662"/>
    </location>
</feature>
<evidence type="ECO:0000259" key="8">
    <source>
        <dbReference type="PROSITE" id="PS50172"/>
    </source>
</evidence>
<dbReference type="Pfam" id="PF06212">
    <property type="entry name" value="GRIM-19"/>
    <property type="match status" value="1"/>
</dbReference>
<dbReference type="SMART" id="SM00292">
    <property type="entry name" value="BRCT"/>
    <property type="match status" value="1"/>
</dbReference>